<evidence type="ECO:0000256" key="1">
    <source>
        <dbReference type="SAM" id="MobiDB-lite"/>
    </source>
</evidence>
<keyword evidence="3" id="KW-1185">Reference proteome</keyword>
<sequence length="246" mass="26795">MMSSGDDVPSTIVCQFFDELDHAENDEDVMMDVLDFSTSIRSSLSDSHLIDAMPSATTTEAQRDHVTDQELRAMKDMVASMRRNPELLKESPVMQRACLTSSSLRRDTTDKASPGEANDVKNEDLCAMKDMIASMRKNPQLLYQSPVMQKACFTTANTATALTHDTPSLISPHEATPPSNTSTRRPLGTKFDPSTFPSLPLPSVGRGLIDKNGLKAPPSPAAVAAPSSTMKIDTKVQLSKIRPRSI</sequence>
<dbReference type="Proteomes" id="UP001224775">
    <property type="component" value="Unassembled WGS sequence"/>
</dbReference>
<dbReference type="AlphaFoldDB" id="A0AAD8Y5T4"/>
<evidence type="ECO:0000313" key="3">
    <source>
        <dbReference type="Proteomes" id="UP001224775"/>
    </source>
</evidence>
<feature type="region of interest" description="Disordered" evidence="1">
    <location>
        <begin position="100"/>
        <end position="119"/>
    </location>
</feature>
<dbReference type="EMBL" id="JATAAI010000018">
    <property type="protein sequence ID" value="KAK1739534.1"/>
    <property type="molecule type" value="Genomic_DNA"/>
</dbReference>
<evidence type="ECO:0000313" key="2">
    <source>
        <dbReference type="EMBL" id="KAK1739534.1"/>
    </source>
</evidence>
<feature type="region of interest" description="Disordered" evidence="1">
    <location>
        <begin position="165"/>
        <end position="229"/>
    </location>
</feature>
<proteinExistence type="predicted"/>
<name>A0AAD8Y5T4_9STRA</name>
<comment type="caution">
    <text evidence="2">The sequence shown here is derived from an EMBL/GenBank/DDBJ whole genome shotgun (WGS) entry which is preliminary data.</text>
</comment>
<reference evidence="2" key="1">
    <citation type="submission" date="2023-06" db="EMBL/GenBank/DDBJ databases">
        <title>Survivors Of The Sea: Transcriptome response of Skeletonema marinoi to long-term dormancy.</title>
        <authorList>
            <person name="Pinder M.I.M."/>
            <person name="Kourtchenko O."/>
            <person name="Robertson E.K."/>
            <person name="Larsson T."/>
            <person name="Maumus F."/>
            <person name="Osuna-Cruz C.M."/>
            <person name="Vancaester E."/>
            <person name="Stenow R."/>
            <person name="Vandepoele K."/>
            <person name="Ploug H."/>
            <person name="Bruchert V."/>
            <person name="Godhe A."/>
            <person name="Topel M."/>
        </authorList>
    </citation>
    <scope>NUCLEOTIDE SEQUENCE</scope>
    <source>
        <strain evidence="2">R05AC</strain>
    </source>
</reference>
<protein>
    <submittedName>
        <fullName evidence="2">Uncharacterized protein</fullName>
    </submittedName>
</protein>
<accession>A0AAD8Y5T4</accession>
<gene>
    <name evidence="2" type="ORF">QTG54_010077</name>
</gene>
<organism evidence="2 3">
    <name type="scientific">Skeletonema marinoi</name>
    <dbReference type="NCBI Taxonomy" id="267567"/>
    <lineage>
        <taxon>Eukaryota</taxon>
        <taxon>Sar</taxon>
        <taxon>Stramenopiles</taxon>
        <taxon>Ochrophyta</taxon>
        <taxon>Bacillariophyta</taxon>
        <taxon>Coscinodiscophyceae</taxon>
        <taxon>Thalassiosirophycidae</taxon>
        <taxon>Thalassiosirales</taxon>
        <taxon>Skeletonemataceae</taxon>
        <taxon>Skeletonema</taxon>
        <taxon>Skeletonema marinoi-dohrnii complex</taxon>
    </lineage>
</organism>